<evidence type="ECO:0000256" key="6">
    <source>
        <dbReference type="ARBA" id="ARBA00023128"/>
    </source>
</evidence>
<sequence length="226" mass="25404">MHNLNKPVQKAPGWECNASSHLNSLPSDFSDVQPKTYDPDFISEISSRMQIPDRLNAVEGAPNSRQYNYPTQMAAVSMQVPDTISLHANSPARDNLERFDFGGRGDMNYVGLITPPRTLTMEEAFPENSMTDNAEEPVQRPTHTILPNGDTRGPVMFTPGASLSDSLLITEEDDATQIRTQVAKLSRRLASLEQENQRRSTREVILHLPVILYLCAKIYSWLFRSK</sequence>
<feature type="transmembrane region" description="Helical" evidence="9">
    <location>
        <begin position="204"/>
        <end position="223"/>
    </location>
</feature>
<keyword evidence="8 9" id="KW-0576">Peroxisome</keyword>
<dbReference type="GO" id="GO:0005777">
    <property type="term" value="C:peroxisome"/>
    <property type="evidence" value="ECO:0007669"/>
    <property type="project" value="UniProtKB-SubCell"/>
</dbReference>
<feature type="coiled-coil region" evidence="10">
    <location>
        <begin position="175"/>
        <end position="202"/>
    </location>
</feature>
<comment type="function">
    <text evidence="9">Plays a role in mitochondrial and peroxisomal fission. Promotes the recruitment and association of the fission mediator dynamin-related protein 1 (DNM1L) to the mitochondrial surface.</text>
</comment>
<dbReference type="EMBL" id="CAJPWZ010002410">
    <property type="protein sequence ID" value="CAG2237996.1"/>
    <property type="molecule type" value="Genomic_DNA"/>
</dbReference>
<dbReference type="Proteomes" id="UP000683360">
    <property type="component" value="Unassembled WGS sequence"/>
</dbReference>
<evidence type="ECO:0000313" key="14">
    <source>
        <dbReference type="Proteomes" id="UP000683360"/>
    </source>
</evidence>
<evidence type="ECO:0000259" key="12">
    <source>
        <dbReference type="Pfam" id="PF05644"/>
    </source>
</evidence>
<name>A0A8S3U2X7_MYTED</name>
<keyword evidence="6 9" id="KW-0496">Mitochondrion</keyword>
<feature type="region of interest" description="Disordered" evidence="11">
    <location>
        <begin position="130"/>
        <end position="153"/>
    </location>
</feature>
<dbReference type="GO" id="GO:0090314">
    <property type="term" value="P:positive regulation of protein targeting to membrane"/>
    <property type="evidence" value="ECO:0007669"/>
    <property type="project" value="UniProtKB-UniRule"/>
</dbReference>
<reference evidence="13" key="1">
    <citation type="submission" date="2021-03" db="EMBL/GenBank/DDBJ databases">
        <authorList>
            <person name="Bekaert M."/>
        </authorList>
    </citation>
    <scope>NUCLEOTIDE SEQUENCE</scope>
</reference>
<dbReference type="PANTHER" id="PTHR16501">
    <property type="entry name" value="TRANSPORT AND GOLGI ORGANIZATION PROTEIN 11"/>
    <property type="match status" value="1"/>
</dbReference>
<dbReference type="OrthoDB" id="5986838at2759"/>
<dbReference type="PANTHER" id="PTHR16501:SF6">
    <property type="entry name" value="TRANSPORT AND GOLGI ORGANIZATION PROTEIN 11"/>
    <property type="match status" value="1"/>
</dbReference>
<evidence type="ECO:0000256" key="3">
    <source>
        <dbReference type="ARBA" id="ARBA00022787"/>
    </source>
</evidence>
<keyword evidence="4 9" id="KW-1133">Transmembrane helix</keyword>
<dbReference type="InterPro" id="IPR008518">
    <property type="entry name" value="Mff/Tango-11"/>
</dbReference>
<comment type="subcellular location">
    <subcellularLocation>
        <location evidence="9">Mitochondrion outer membrane</location>
        <topology evidence="9">Single-pass type IV membrane protein</topology>
    </subcellularLocation>
    <subcellularLocation>
        <location evidence="9">Peroxisome</location>
    </subcellularLocation>
</comment>
<gene>
    <name evidence="13" type="ORF">MEDL_50433</name>
</gene>
<evidence type="ECO:0000256" key="11">
    <source>
        <dbReference type="SAM" id="MobiDB-lite"/>
    </source>
</evidence>
<evidence type="ECO:0000256" key="1">
    <source>
        <dbReference type="ARBA" id="ARBA00009806"/>
    </source>
</evidence>
<keyword evidence="2 9" id="KW-0812">Transmembrane</keyword>
<evidence type="ECO:0000256" key="7">
    <source>
        <dbReference type="ARBA" id="ARBA00023136"/>
    </source>
</evidence>
<keyword evidence="7 9" id="KW-0472">Membrane</keyword>
<dbReference type="GO" id="GO:0005741">
    <property type="term" value="C:mitochondrial outer membrane"/>
    <property type="evidence" value="ECO:0007669"/>
    <property type="project" value="UniProtKB-SubCell"/>
</dbReference>
<evidence type="ECO:0000256" key="9">
    <source>
        <dbReference type="RuleBase" id="RU368040"/>
    </source>
</evidence>
<comment type="similarity">
    <text evidence="1 9">Belongs to the Tango11 family.</text>
</comment>
<keyword evidence="5 10" id="KW-0175">Coiled coil</keyword>
<keyword evidence="14" id="KW-1185">Reference proteome</keyword>
<evidence type="ECO:0000256" key="5">
    <source>
        <dbReference type="ARBA" id="ARBA00023054"/>
    </source>
</evidence>
<comment type="caution">
    <text evidence="13">The sequence shown here is derived from an EMBL/GenBank/DDBJ whole genome shotgun (WGS) entry which is preliminary data.</text>
</comment>
<dbReference type="Pfam" id="PF05644">
    <property type="entry name" value="Miff"/>
    <property type="match status" value="2"/>
</dbReference>
<evidence type="ECO:0000256" key="8">
    <source>
        <dbReference type="ARBA" id="ARBA00023140"/>
    </source>
</evidence>
<dbReference type="InterPro" id="IPR039433">
    <property type="entry name" value="Mff-like_dom"/>
</dbReference>
<proteinExistence type="inferred from homology"/>
<keyword evidence="3 9" id="KW-1000">Mitochondrion outer membrane</keyword>
<evidence type="ECO:0000256" key="2">
    <source>
        <dbReference type="ARBA" id="ARBA00022692"/>
    </source>
</evidence>
<dbReference type="GO" id="GO:0000266">
    <property type="term" value="P:mitochondrial fission"/>
    <property type="evidence" value="ECO:0007669"/>
    <property type="project" value="UniProtKB-UniRule"/>
</dbReference>
<organism evidence="13 14">
    <name type="scientific">Mytilus edulis</name>
    <name type="common">Blue mussel</name>
    <dbReference type="NCBI Taxonomy" id="6550"/>
    <lineage>
        <taxon>Eukaryota</taxon>
        <taxon>Metazoa</taxon>
        <taxon>Spiralia</taxon>
        <taxon>Lophotrochozoa</taxon>
        <taxon>Mollusca</taxon>
        <taxon>Bivalvia</taxon>
        <taxon>Autobranchia</taxon>
        <taxon>Pteriomorphia</taxon>
        <taxon>Mytilida</taxon>
        <taxon>Mytiloidea</taxon>
        <taxon>Mytilidae</taxon>
        <taxon>Mytilinae</taxon>
        <taxon>Mytilus</taxon>
    </lineage>
</organism>
<feature type="domain" description="Mff-like" evidence="12">
    <location>
        <begin position="34"/>
        <end position="136"/>
    </location>
</feature>
<evidence type="ECO:0000256" key="4">
    <source>
        <dbReference type="ARBA" id="ARBA00022989"/>
    </source>
</evidence>
<accession>A0A8S3U2X7</accession>
<dbReference type="GO" id="GO:0090141">
    <property type="term" value="P:positive regulation of mitochondrial fission"/>
    <property type="evidence" value="ECO:0007669"/>
    <property type="project" value="UniProtKB-UniRule"/>
</dbReference>
<dbReference type="AlphaFoldDB" id="A0A8S3U2X7"/>
<evidence type="ECO:0000313" key="13">
    <source>
        <dbReference type="EMBL" id="CAG2237996.1"/>
    </source>
</evidence>
<evidence type="ECO:0000256" key="10">
    <source>
        <dbReference type="SAM" id="Coils"/>
    </source>
</evidence>
<protein>
    <recommendedName>
        <fullName evidence="9">Mitochondrial fission factor</fullName>
    </recommendedName>
</protein>
<feature type="domain" description="Mff-like" evidence="12">
    <location>
        <begin position="165"/>
        <end position="224"/>
    </location>
</feature>